<sequence length="68" mass="7503">MVAQVTLTPQIWDVAVCGLNYHSDVLCGLPIEEIHWKLPRSLCPPLRYSNKPSLPSTAGLKTQTDTPT</sequence>
<accession>A0AAN9K0F4</accession>
<organism evidence="2 3">
    <name type="scientific">Canavalia gladiata</name>
    <name type="common">Sword bean</name>
    <name type="synonym">Dolichos gladiatus</name>
    <dbReference type="NCBI Taxonomy" id="3824"/>
    <lineage>
        <taxon>Eukaryota</taxon>
        <taxon>Viridiplantae</taxon>
        <taxon>Streptophyta</taxon>
        <taxon>Embryophyta</taxon>
        <taxon>Tracheophyta</taxon>
        <taxon>Spermatophyta</taxon>
        <taxon>Magnoliopsida</taxon>
        <taxon>eudicotyledons</taxon>
        <taxon>Gunneridae</taxon>
        <taxon>Pentapetalae</taxon>
        <taxon>rosids</taxon>
        <taxon>fabids</taxon>
        <taxon>Fabales</taxon>
        <taxon>Fabaceae</taxon>
        <taxon>Papilionoideae</taxon>
        <taxon>50 kb inversion clade</taxon>
        <taxon>NPAAA clade</taxon>
        <taxon>indigoferoid/millettioid clade</taxon>
        <taxon>Phaseoleae</taxon>
        <taxon>Canavalia</taxon>
    </lineage>
</organism>
<reference evidence="2 3" key="1">
    <citation type="submission" date="2024-01" db="EMBL/GenBank/DDBJ databases">
        <title>The genomes of 5 underutilized Papilionoideae crops provide insights into root nodulation and disease resistanc.</title>
        <authorList>
            <person name="Jiang F."/>
        </authorList>
    </citation>
    <scope>NUCLEOTIDE SEQUENCE [LARGE SCALE GENOMIC DNA]</scope>
    <source>
        <strain evidence="2">LVBAO_FW01</strain>
        <tissue evidence="2">Leaves</tissue>
    </source>
</reference>
<evidence type="ECO:0000313" key="3">
    <source>
        <dbReference type="Proteomes" id="UP001367508"/>
    </source>
</evidence>
<feature type="compositionally biased region" description="Polar residues" evidence="1">
    <location>
        <begin position="50"/>
        <end position="68"/>
    </location>
</feature>
<protein>
    <submittedName>
        <fullName evidence="2">Uncharacterized protein</fullName>
    </submittedName>
</protein>
<name>A0AAN9K0F4_CANGL</name>
<evidence type="ECO:0000313" key="2">
    <source>
        <dbReference type="EMBL" id="KAK7307648.1"/>
    </source>
</evidence>
<proteinExistence type="predicted"/>
<dbReference type="EMBL" id="JAYMYQ010000010">
    <property type="protein sequence ID" value="KAK7307648.1"/>
    <property type="molecule type" value="Genomic_DNA"/>
</dbReference>
<keyword evidence="3" id="KW-1185">Reference proteome</keyword>
<dbReference type="Proteomes" id="UP001367508">
    <property type="component" value="Unassembled WGS sequence"/>
</dbReference>
<gene>
    <name evidence="2" type="ORF">VNO77_40893</name>
</gene>
<evidence type="ECO:0000256" key="1">
    <source>
        <dbReference type="SAM" id="MobiDB-lite"/>
    </source>
</evidence>
<dbReference type="AlphaFoldDB" id="A0AAN9K0F4"/>
<feature type="region of interest" description="Disordered" evidence="1">
    <location>
        <begin position="48"/>
        <end position="68"/>
    </location>
</feature>
<comment type="caution">
    <text evidence="2">The sequence shown here is derived from an EMBL/GenBank/DDBJ whole genome shotgun (WGS) entry which is preliminary data.</text>
</comment>